<dbReference type="Pfam" id="PF04571">
    <property type="entry name" value="Lipin_N"/>
    <property type="match status" value="1"/>
</dbReference>
<gene>
    <name evidence="2" type="ORF">ACHHYP_04181</name>
</gene>
<accession>A0A1V9Z1Q9</accession>
<name>A0A1V9Z1Q9_ACHHY</name>
<comment type="caution">
    <text evidence="2">The sequence shown here is derived from an EMBL/GenBank/DDBJ whole genome shotgun (WGS) entry which is preliminary data.</text>
</comment>
<dbReference type="GO" id="GO:0008195">
    <property type="term" value="F:phosphatidate phosphatase activity"/>
    <property type="evidence" value="ECO:0007669"/>
    <property type="project" value="TreeGrafter"/>
</dbReference>
<organism evidence="2 3">
    <name type="scientific">Achlya hypogyna</name>
    <name type="common">Oomycete</name>
    <name type="synonym">Protoachlya hypogyna</name>
    <dbReference type="NCBI Taxonomy" id="1202772"/>
    <lineage>
        <taxon>Eukaryota</taxon>
        <taxon>Sar</taxon>
        <taxon>Stramenopiles</taxon>
        <taxon>Oomycota</taxon>
        <taxon>Saprolegniomycetes</taxon>
        <taxon>Saprolegniales</taxon>
        <taxon>Achlyaceae</taxon>
        <taxon>Achlya</taxon>
    </lineage>
</organism>
<evidence type="ECO:0000313" key="2">
    <source>
        <dbReference type="EMBL" id="OQR91956.1"/>
    </source>
</evidence>
<keyword evidence="3" id="KW-1185">Reference proteome</keyword>
<dbReference type="AlphaFoldDB" id="A0A1V9Z1Q9"/>
<protein>
    <submittedName>
        <fullName evidence="2">Lipin-like protein</fullName>
    </submittedName>
</protein>
<evidence type="ECO:0000259" key="1">
    <source>
        <dbReference type="SMART" id="SM00775"/>
    </source>
</evidence>
<dbReference type="InterPro" id="IPR031703">
    <property type="entry name" value="Lipin_mid"/>
</dbReference>
<evidence type="ECO:0000313" key="3">
    <source>
        <dbReference type="Proteomes" id="UP000243579"/>
    </source>
</evidence>
<sequence>MNVISSMKGYMANVLEMAGPSSGAADVVAVQHEAAVLTTPFCVRFGKFELNDRRVTLFVNGVAVDGAHLEVDSRGDVHFVDAEDDDQGASLELDLDEPATHGVPPLHLDVCQRNASEYFDALDAKRSAPNSVEKGSFSTEQRNPSVYFDALERHSHLDSELDWQSTDDTDEHAAGLSLPIACLDGIVDVPQLSLCGHLLRASMSPDETRAIFAQHIVSLEAFRGNPLGILQHPHVMVSVHGLLHPYDVFMQAYFVSKVCFPKLPFSSPEPSPLCRVPEAVVLDETRADPSDPPRWFPWFASESSTASSSSEASVFRPPRVFPTPGEVAAMGLVDGENSLELALATSGRVTATVYLWHTASKVVVIDADSTLGRGKAACPGAASFFDHVAANGYTLVYASARGRPPLMPRGPVFASPLPSLLASLRGLFPADVNPFHAAFGSPAAVAAMVEGGVPRGRAFGVDDSGVRSTRQPASFEVLSEPRVLDAMFPPVYSGALPQPSPNAALLASRRHTRTLGDDAFNDVNFWRVPPSTI</sequence>
<dbReference type="OrthoDB" id="4567at2759"/>
<dbReference type="SMART" id="SM00775">
    <property type="entry name" value="LNS2"/>
    <property type="match status" value="1"/>
</dbReference>
<dbReference type="InterPro" id="IPR026058">
    <property type="entry name" value="LIPIN"/>
</dbReference>
<dbReference type="PANTHER" id="PTHR12181:SF12">
    <property type="entry name" value="PHOSPHATIDATE PHOSPHATASE"/>
    <property type="match status" value="1"/>
</dbReference>
<feature type="domain" description="LNS2/PITP" evidence="1">
    <location>
        <begin position="363"/>
        <end position="470"/>
    </location>
</feature>
<dbReference type="InterPro" id="IPR031315">
    <property type="entry name" value="LNS2/PITP"/>
</dbReference>
<dbReference type="Pfam" id="PF16876">
    <property type="entry name" value="Lipin_mid"/>
    <property type="match status" value="1"/>
</dbReference>
<dbReference type="STRING" id="1202772.A0A1V9Z1Q9"/>
<reference evidence="2 3" key="1">
    <citation type="journal article" date="2014" name="Genome Biol. Evol.">
        <title>The secreted proteins of Achlya hypogyna and Thraustotheca clavata identify the ancestral oomycete secretome and reveal gene acquisitions by horizontal gene transfer.</title>
        <authorList>
            <person name="Misner I."/>
            <person name="Blouin N."/>
            <person name="Leonard G."/>
            <person name="Richards T.A."/>
            <person name="Lane C.E."/>
        </authorList>
    </citation>
    <scope>NUCLEOTIDE SEQUENCE [LARGE SCALE GENOMIC DNA]</scope>
    <source>
        <strain evidence="2 3">ATCC 48635</strain>
    </source>
</reference>
<proteinExistence type="predicted"/>
<dbReference type="InterPro" id="IPR007651">
    <property type="entry name" value="Lipin_N"/>
</dbReference>
<dbReference type="EMBL" id="JNBR01000490">
    <property type="protein sequence ID" value="OQR91956.1"/>
    <property type="molecule type" value="Genomic_DNA"/>
</dbReference>
<dbReference type="Proteomes" id="UP000243579">
    <property type="component" value="Unassembled WGS sequence"/>
</dbReference>
<dbReference type="PANTHER" id="PTHR12181">
    <property type="entry name" value="LIPIN"/>
    <property type="match status" value="1"/>
</dbReference>